<protein>
    <recommendedName>
        <fullName evidence="9">Signal peptidase I</fullName>
    </recommendedName>
</protein>
<dbReference type="GeneID" id="9752132"/>
<evidence type="ECO:0000256" key="1">
    <source>
        <dbReference type="ARBA" id="ARBA00004648"/>
    </source>
</evidence>
<evidence type="ECO:0000313" key="13">
    <source>
        <dbReference type="Proteomes" id="UP000006681"/>
    </source>
</evidence>
<keyword evidence="2" id="KW-0645">Protease</keyword>
<dbReference type="InterPro" id="IPR036286">
    <property type="entry name" value="LexA/Signal_pep-like_sf"/>
</dbReference>
<keyword evidence="6" id="KW-0735">Signal-anchor</keyword>
<reference evidence="13" key="2">
    <citation type="journal article" date="2010" name="Stand. Genomic Sci.">
        <title>Complete genome sequence of Vulcanisaeta distributa type strain (IC-017T).</title>
        <authorList>
            <person name="Mavromatis K."/>
            <person name="Sikorski J."/>
            <person name="Pabst E."/>
            <person name="Teshima H."/>
            <person name="Lapidus A."/>
            <person name="Lucas S."/>
            <person name="Nolan M."/>
            <person name="Glavina Del Rio T."/>
            <person name="Cheng J."/>
            <person name="Bruce D."/>
            <person name="Goodwin L."/>
            <person name="Pitluck S."/>
            <person name="Liolios K."/>
            <person name="Ivanova N."/>
            <person name="Mikhailova N."/>
            <person name="Pati A."/>
            <person name="Chen A."/>
            <person name="Palaniappan K."/>
            <person name="Land M."/>
            <person name="Hauser L."/>
            <person name="Chang Y."/>
            <person name="Jeffries C."/>
            <person name="Rohde M."/>
            <person name="Spring S."/>
            <person name="Goker M."/>
            <person name="Wirth R."/>
            <person name="Woyke T."/>
            <person name="Bristow J."/>
            <person name="Eisen J."/>
            <person name="Markowitz V."/>
            <person name="Hugenholtz P."/>
            <person name="Klenk H."/>
            <person name="Kyrpides N."/>
        </authorList>
    </citation>
    <scope>NUCLEOTIDE SEQUENCE [LARGE SCALE GENOMIC DNA]</scope>
    <source>
        <strain evidence="13">DSM 14429 / JCM 11212 / NBRC 100878 / IC-017</strain>
    </source>
</reference>
<dbReference type="InterPro" id="IPR001733">
    <property type="entry name" value="Peptidase_S26B"/>
</dbReference>
<evidence type="ECO:0000256" key="10">
    <source>
        <dbReference type="ARBA" id="ARBA00045533"/>
    </source>
</evidence>
<dbReference type="AlphaFoldDB" id="E1QR89"/>
<evidence type="ECO:0000256" key="9">
    <source>
        <dbReference type="ARBA" id="ARBA00033305"/>
    </source>
</evidence>
<evidence type="ECO:0000256" key="4">
    <source>
        <dbReference type="ARBA" id="ARBA00022801"/>
    </source>
</evidence>
<keyword evidence="3 11" id="KW-0812">Transmembrane</keyword>
<reference evidence="12 13" key="1">
    <citation type="journal article" date="2010" name="Stand. Genomic Sci.">
        <title>Complete genome sequence of Vulcanisaeta distributa type strain (IC-017).</title>
        <authorList>
            <person name="Mavromatis K."/>
            <person name="Sikorski J."/>
            <person name="Pabst E."/>
            <person name="Teshima H."/>
            <person name="Lapidus A."/>
            <person name="Lucas S."/>
            <person name="Nolan M."/>
            <person name="Glavina Del Rio T."/>
            <person name="Cheng J.F."/>
            <person name="Bruce D."/>
            <person name="Goodwin L."/>
            <person name="Pitluck S."/>
            <person name="Liolios K."/>
            <person name="Ivanova N."/>
            <person name="Mikhailova N."/>
            <person name="Pati A."/>
            <person name="Chen A."/>
            <person name="Palaniappan K."/>
            <person name="Land M."/>
            <person name="Hauser L."/>
            <person name="Chang Y.J."/>
            <person name="Jeffries C.D."/>
            <person name="Rohde M."/>
            <person name="Spring S."/>
            <person name="Goker M."/>
            <person name="Wirth R."/>
            <person name="Woyke T."/>
            <person name="Bristow J."/>
            <person name="Eisen J.A."/>
            <person name="Markowitz V."/>
            <person name="Hugenholtz P."/>
            <person name="Klenk H.P."/>
            <person name="Kyrpides N.C."/>
        </authorList>
    </citation>
    <scope>NUCLEOTIDE SEQUENCE [LARGE SCALE GENOMIC DNA]</scope>
    <source>
        <strain evidence="13">DSM 14429 / JCM 11212 / NBRC 100878 / IC-017</strain>
    </source>
</reference>
<dbReference type="STRING" id="572478.Vdis_1200"/>
<gene>
    <name evidence="12" type="ordered locus">Vdis_1200</name>
</gene>
<keyword evidence="13" id="KW-1185">Reference proteome</keyword>
<dbReference type="GO" id="GO:0016020">
    <property type="term" value="C:membrane"/>
    <property type="evidence" value="ECO:0007669"/>
    <property type="project" value="InterPro"/>
</dbReference>
<dbReference type="SUPFAM" id="SSF51306">
    <property type="entry name" value="LexA/Signal peptidase"/>
    <property type="match status" value="1"/>
</dbReference>
<dbReference type="CDD" id="cd06530">
    <property type="entry name" value="S26_SPase_I"/>
    <property type="match status" value="1"/>
</dbReference>
<dbReference type="NCBIfam" id="TIGR02228">
    <property type="entry name" value="sigpep_I_arch"/>
    <property type="match status" value="1"/>
</dbReference>
<proteinExistence type="predicted"/>
<evidence type="ECO:0000256" key="2">
    <source>
        <dbReference type="ARBA" id="ARBA00022670"/>
    </source>
</evidence>
<evidence type="ECO:0000256" key="8">
    <source>
        <dbReference type="ARBA" id="ARBA00023136"/>
    </source>
</evidence>
<dbReference type="OrthoDB" id="4822at2157"/>
<keyword evidence="7 11" id="KW-1133">Transmembrane helix</keyword>
<dbReference type="eggNOG" id="arCOG01739">
    <property type="taxonomic scope" value="Archaea"/>
</dbReference>
<sequence length="144" mass="15765">MDIGHILTILILTSLFVIPWAVVSSYSMEPTLEVGDLVVMIPPSQPCSSLVGHVAIYYSPEFNDYIVHRVIAINNAQKCTYVFKGDANPVPDPYSVPYGNIVGVVVLVIPQLGLLSLSYRTFTAALYILGLIILVIIPAYLLDK</sequence>
<evidence type="ECO:0000313" key="12">
    <source>
        <dbReference type="EMBL" id="ADN50586.1"/>
    </source>
</evidence>
<dbReference type="PANTHER" id="PTHR10806:SF6">
    <property type="entry name" value="SIGNAL PEPTIDASE COMPLEX CATALYTIC SUBUNIT SEC11"/>
    <property type="match status" value="1"/>
</dbReference>
<dbReference type="InterPro" id="IPR019756">
    <property type="entry name" value="Pept_S26A_signal_pept_1_Ser-AS"/>
</dbReference>
<keyword evidence="8 11" id="KW-0472">Membrane</keyword>
<evidence type="ECO:0000256" key="7">
    <source>
        <dbReference type="ARBA" id="ARBA00022989"/>
    </source>
</evidence>
<dbReference type="InterPro" id="IPR019533">
    <property type="entry name" value="Peptidase_S26"/>
</dbReference>
<comment type="function">
    <text evidence="10">Catalytic component of the signal peptidase complex (SPC) which catalyzes the cleavage of N-terminal signal sequences from nascent proteins as they are translocated into the lumen of the endoplasmic reticulum. Specifically cleaves N-terminal signal peptides that contain a hydrophobic alpha-helix (h-region) shorter than 18-20 amino acids.</text>
</comment>
<evidence type="ECO:0000256" key="5">
    <source>
        <dbReference type="ARBA" id="ARBA00022824"/>
    </source>
</evidence>
<organism evidence="12 13">
    <name type="scientific">Vulcanisaeta distributa (strain DSM 14429 / JCM 11212 / NBRC 100878 / IC-017)</name>
    <dbReference type="NCBI Taxonomy" id="572478"/>
    <lineage>
        <taxon>Archaea</taxon>
        <taxon>Thermoproteota</taxon>
        <taxon>Thermoprotei</taxon>
        <taxon>Thermoproteales</taxon>
        <taxon>Thermoproteaceae</taxon>
        <taxon>Vulcanisaeta</taxon>
    </lineage>
</organism>
<dbReference type="EMBL" id="CP002100">
    <property type="protein sequence ID" value="ADN50586.1"/>
    <property type="molecule type" value="Genomic_DNA"/>
</dbReference>
<dbReference type="HOGENOM" id="CLU_089996_2_3_2"/>
<keyword evidence="4" id="KW-0378">Hydrolase</keyword>
<dbReference type="PANTHER" id="PTHR10806">
    <property type="entry name" value="SIGNAL PEPTIDASE COMPLEX CATALYTIC SUBUNIT SEC11"/>
    <property type="match status" value="1"/>
</dbReference>
<feature type="transmembrane region" description="Helical" evidence="11">
    <location>
        <begin position="124"/>
        <end position="142"/>
    </location>
</feature>
<evidence type="ECO:0000256" key="6">
    <source>
        <dbReference type="ARBA" id="ARBA00022968"/>
    </source>
</evidence>
<dbReference type="PROSITE" id="PS00501">
    <property type="entry name" value="SPASE_I_1"/>
    <property type="match status" value="1"/>
</dbReference>
<keyword evidence="5" id="KW-0256">Endoplasmic reticulum</keyword>
<dbReference type="GO" id="GO:0006465">
    <property type="term" value="P:signal peptide processing"/>
    <property type="evidence" value="ECO:0007669"/>
    <property type="project" value="InterPro"/>
</dbReference>
<evidence type="ECO:0000256" key="11">
    <source>
        <dbReference type="SAM" id="Phobius"/>
    </source>
</evidence>
<evidence type="ECO:0000256" key="3">
    <source>
        <dbReference type="ARBA" id="ARBA00022692"/>
    </source>
</evidence>
<dbReference type="Proteomes" id="UP000006681">
    <property type="component" value="Chromosome"/>
</dbReference>
<dbReference type="RefSeq" id="WP_013336311.1">
    <property type="nucleotide sequence ID" value="NC_014537.1"/>
</dbReference>
<comment type="subcellular location">
    <subcellularLocation>
        <location evidence="1">Endoplasmic reticulum membrane</location>
        <topology evidence="1">Single-pass type II membrane protein</topology>
    </subcellularLocation>
</comment>
<feature type="transmembrane region" description="Helical" evidence="11">
    <location>
        <begin position="98"/>
        <end position="117"/>
    </location>
</feature>
<name>E1QR89_VULDI</name>
<accession>E1QR89</accession>
<dbReference type="GO" id="GO:0004252">
    <property type="term" value="F:serine-type endopeptidase activity"/>
    <property type="evidence" value="ECO:0007669"/>
    <property type="project" value="InterPro"/>
</dbReference>
<dbReference type="KEGG" id="vdi:Vdis_1200"/>
<dbReference type="Gene3D" id="2.10.109.10">
    <property type="entry name" value="Umud Fragment, subunit A"/>
    <property type="match status" value="1"/>
</dbReference>